<dbReference type="Gene3D" id="1.25.40.10">
    <property type="entry name" value="Tetratricopeptide repeat domain"/>
    <property type="match status" value="4"/>
</dbReference>
<dbReference type="EMBL" id="PGXC01000001">
    <property type="protein sequence ID" value="PKK92296.1"/>
    <property type="molecule type" value="Genomic_DNA"/>
</dbReference>
<dbReference type="SUPFAM" id="SSF48452">
    <property type="entry name" value="TPR-like"/>
    <property type="match status" value="4"/>
</dbReference>
<name>A0A2N1PVE4_9BACT</name>
<evidence type="ECO:0000313" key="6">
    <source>
        <dbReference type="EMBL" id="PKK92296.1"/>
    </source>
</evidence>
<comment type="caution">
    <text evidence="6">The sequence shown here is derived from an EMBL/GenBank/DDBJ whole genome shotgun (WGS) entry which is preliminary data.</text>
</comment>
<keyword evidence="4" id="KW-0175">Coiled coil</keyword>
<dbReference type="PANTHER" id="PTHR45586:SF1">
    <property type="entry name" value="LIPOPOLYSACCHARIDE ASSEMBLY PROTEIN B"/>
    <property type="match status" value="1"/>
</dbReference>
<proteinExistence type="predicted"/>
<gene>
    <name evidence="6" type="ORF">CVV64_02460</name>
</gene>
<keyword evidence="5" id="KW-0812">Transmembrane</keyword>
<feature type="repeat" description="TPR" evidence="3">
    <location>
        <begin position="80"/>
        <end position="113"/>
    </location>
</feature>
<evidence type="ECO:0000256" key="1">
    <source>
        <dbReference type="ARBA" id="ARBA00022737"/>
    </source>
</evidence>
<evidence type="ECO:0008006" key="8">
    <source>
        <dbReference type="Google" id="ProtNLM"/>
    </source>
</evidence>
<dbReference type="Pfam" id="PF13174">
    <property type="entry name" value="TPR_6"/>
    <property type="match status" value="1"/>
</dbReference>
<feature type="coiled-coil region" evidence="4">
    <location>
        <begin position="521"/>
        <end position="548"/>
    </location>
</feature>
<dbReference type="InterPro" id="IPR051012">
    <property type="entry name" value="CellSynth/LPSAsmb/PSIAsmb"/>
</dbReference>
<protein>
    <recommendedName>
        <fullName evidence="8">Tetratricopeptide repeat protein</fullName>
    </recommendedName>
</protein>
<keyword evidence="5" id="KW-0472">Membrane</keyword>
<dbReference type="InterPro" id="IPR011990">
    <property type="entry name" value="TPR-like_helical_dom_sf"/>
</dbReference>
<reference evidence="6 7" key="1">
    <citation type="journal article" date="2017" name="ISME J.">
        <title>Potential for microbial H2 and metal transformations associated with novel bacteria and archaea in deep terrestrial subsurface sediments.</title>
        <authorList>
            <person name="Hernsdorf A.W."/>
            <person name="Amano Y."/>
            <person name="Miyakawa K."/>
            <person name="Ise K."/>
            <person name="Suzuki Y."/>
            <person name="Anantharaman K."/>
            <person name="Probst A."/>
            <person name="Burstein D."/>
            <person name="Thomas B.C."/>
            <person name="Banfield J.F."/>
        </authorList>
    </citation>
    <scope>NUCLEOTIDE SEQUENCE [LARGE SCALE GENOMIC DNA]</scope>
    <source>
        <strain evidence="6">HGW-Wallbacteria-1</strain>
    </source>
</reference>
<dbReference type="PROSITE" id="PS50005">
    <property type="entry name" value="TPR"/>
    <property type="match status" value="2"/>
</dbReference>
<feature type="repeat" description="TPR" evidence="3">
    <location>
        <begin position="455"/>
        <end position="488"/>
    </location>
</feature>
<sequence length="835" mass="94774">MRSYSVKRISLQYSFCFLNKLLGLFFLISVTALFPMAVQAQNGARAQQLNQQGEEAMKADRTEQARRLFEQAMIADFLYSEPRYNIARLSLDNRDLPGALENIKKAISLKPYEKRYRTFLQDLYVVMARQHISMNRRDLALDCLDKASKVDENHIPTQLFRQEMHFSEGNFDEANAILKDILSRDDSRTFELDRETRCTVLALYSETLAAAGEYLEAYRQYSRAVRAGTSKNSRAGKILERASAPEYPLLNFLVSGDRAWDDGNIDEAEKNYLKALQLEQNLPGVQTRLKNLSSRRQAIAMVPEIHDLLAAGKLEKAQEKLDILQSLDPEGNDFSSLSGEMTRLRDSLRMKEEKIQDEQREKQLLEAKITYELEQARTFISRKNHASARETLKEILKKYPENNSATELLDRITSLEAEHRLREVKLGEAAKLFSAGEFRKALEAYQPLVDDSADPSLNLQIAQCHLALGDTERAAEGFRRYSNLAPDDSRGLLGLAQIERLQGRPRAAIEILKSSTALAKDSALVATLREIENEIRAAERRALLVNGALVAGVIFIIVFFRRVMAFLPGWRQQRLLQSAKAAAAAKNWTRAMDYYGRYVEIPGISPVDLNRVRLDMARCMLESGRSREALSMLKELSTRDQKNVKLRTLLGHAYMACGETSEAAIDEYRSLMKFESGNLNLLRLMCSYYIREGGSGKEARDIFEMVLAREPDNREVLLGYAGALAQASSTDSKSLTIFSRALETDPSRDDIREAYVRGLHKCGNHEKAADEAYELLKGDSENMAIHKIYSDSMTELGRFEEALDIYREFTSASPDNMPLQSIVRKLQKEFEKSRS</sequence>
<feature type="coiled-coil region" evidence="4">
    <location>
        <begin position="341"/>
        <end position="368"/>
    </location>
</feature>
<evidence type="ECO:0000313" key="7">
    <source>
        <dbReference type="Proteomes" id="UP000233256"/>
    </source>
</evidence>
<feature type="transmembrane region" description="Helical" evidence="5">
    <location>
        <begin position="543"/>
        <end position="564"/>
    </location>
</feature>
<dbReference type="PANTHER" id="PTHR45586">
    <property type="entry name" value="TPR REPEAT-CONTAINING PROTEIN PA4667"/>
    <property type="match status" value="1"/>
</dbReference>
<keyword evidence="5" id="KW-1133">Transmembrane helix</keyword>
<keyword evidence="2 3" id="KW-0802">TPR repeat</keyword>
<evidence type="ECO:0000256" key="5">
    <source>
        <dbReference type="SAM" id="Phobius"/>
    </source>
</evidence>
<evidence type="ECO:0000256" key="2">
    <source>
        <dbReference type="ARBA" id="ARBA00022803"/>
    </source>
</evidence>
<dbReference type="Proteomes" id="UP000233256">
    <property type="component" value="Unassembled WGS sequence"/>
</dbReference>
<keyword evidence="1" id="KW-0677">Repeat</keyword>
<organism evidence="6 7">
    <name type="scientific">Candidatus Wallbacteria bacterium HGW-Wallbacteria-1</name>
    <dbReference type="NCBI Taxonomy" id="2013854"/>
    <lineage>
        <taxon>Bacteria</taxon>
        <taxon>Candidatus Walliibacteriota</taxon>
    </lineage>
</organism>
<dbReference type="InterPro" id="IPR019734">
    <property type="entry name" value="TPR_rpt"/>
</dbReference>
<accession>A0A2N1PVE4</accession>
<dbReference type="Pfam" id="PF13432">
    <property type="entry name" value="TPR_16"/>
    <property type="match status" value="1"/>
</dbReference>
<evidence type="ECO:0000256" key="4">
    <source>
        <dbReference type="SAM" id="Coils"/>
    </source>
</evidence>
<dbReference type="SMART" id="SM00028">
    <property type="entry name" value="TPR"/>
    <property type="match status" value="7"/>
</dbReference>
<evidence type="ECO:0000256" key="3">
    <source>
        <dbReference type="PROSITE-ProRule" id="PRU00339"/>
    </source>
</evidence>
<dbReference type="AlphaFoldDB" id="A0A2N1PVE4"/>